<evidence type="ECO:0000259" key="6">
    <source>
        <dbReference type="Pfam" id="PF00107"/>
    </source>
</evidence>
<comment type="caution">
    <text evidence="8">The sequence shown here is derived from an EMBL/GenBank/DDBJ whole genome shotgun (WGS) entry which is preliminary data.</text>
</comment>
<evidence type="ECO:0000259" key="7">
    <source>
        <dbReference type="Pfam" id="PF08240"/>
    </source>
</evidence>
<evidence type="ECO:0000256" key="3">
    <source>
        <dbReference type="ARBA" id="ARBA00022723"/>
    </source>
</evidence>
<evidence type="ECO:0000256" key="4">
    <source>
        <dbReference type="ARBA" id="ARBA00022833"/>
    </source>
</evidence>
<dbReference type="InterPro" id="IPR013149">
    <property type="entry name" value="ADH-like_C"/>
</dbReference>
<keyword evidence="3" id="KW-0479">Metal-binding</keyword>
<name>A0ABW0HTE9_9BACL</name>
<dbReference type="InterPro" id="IPR036291">
    <property type="entry name" value="NAD(P)-bd_dom_sf"/>
</dbReference>
<dbReference type="CDD" id="cd08255">
    <property type="entry name" value="2-desacetyl-2-hydroxyethyl_bacteriochlorophyllide_like"/>
    <property type="match status" value="1"/>
</dbReference>
<keyword evidence="9" id="KW-1185">Reference proteome</keyword>
<keyword evidence="4" id="KW-0862">Zinc</keyword>
<evidence type="ECO:0000256" key="2">
    <source>
        <dbReference type="ARBA" id="ARBA00008072"/>
    </source>
</evidence>
<proteinExistence type="inferred from homology"/>
<dbReference type="Pfam" id="PF00107">
    <property type="entry name" value="ADH_zinc_N"/>
    <property type="match status" value="1"/>
</dbReference>
<protein>
    <submittedName>
        <fullName evidence="8">Zinc-binding dehydrogenase</fullName>
    </submittedName>
</protein>
<comment type="similarity">
    <text evidence="2">Belongs to the zinc-containing alcohol dehydrogenase family.</text>
</comment>
<dbReference type="Proteomes" id="UP001596113">
    <property type="component" value="Unassembled WGS sequence"/>
</dbReference>
<dbReference type="InterPro" id="IPR013154">
    <property type="entry name" value="ADH-like_N"/>
</dbReference>
<evidence type="ECO:0000256" key="1">
    <source>
        <dbReference type="ARBA" id="ARBA00001947"/>
    </source>
</evidence>
<reference evidence="9" key="1">
    <citation type="journal article" date="2019" name="Int. J. Syst. Evol. Microbiol.">
        <title>The Global Catalogue of Microorganisms (GCM) 10K type strain sequencing project: providing services to taxonomists for standard genome sequencing and annotation.</title>
        <authorList>
            <consortium name="The Broad Institute Genomics Platform"/>
            <consortium name="The Broad Institute Genome Sequencing Center for Infectious Disease"/>
            <person name="Wu L."/>
            <person name="Ma J."/>
        </authorList>
    </citation>
    <scope>NUCLEOTIDE SEQUENCE [LARGE SCALE GENOMIC DNA]</scope>
    <source>
        <strain evidence="9">CGMCC 1.18575</strain>
    </source>
</reference>
<dbReference type="RefSeq" id="WP_378132680.1">
    <property type="nucleotide sequence ID" value="NZ_JBHSMI010000023.1"/>
</dbReference>
<sequence length="330" mass="36000">MKGHAVVFTDRLKAEYREIDIPEPGPDDVVVDVEVSWISNGTESSFFRGERIAGDTPYVEGAPWPFPIVAGYQKTGIVSRVGANVRNVQPGDRVFATISRVEGMFDSFGGHVSPAVTPADQIWKLPEGLPAADFSGLVLTQVGYNCGMRAPAGPGDRAVVLGDGLVANWTAQTLLHRGAEVIALGRHDDRLERFPEAVVRCNTKAADVASAVRAFAPEGVSIVIDTVGDMDSVMGLLPLMRHDSHIVSAGFYGSEGFVDVQLLRAKEITLHCPSGWTPERMNETLRGVHEGWLETGRLITHRYPVERADEAWKLIADKKQFCLGIVLDWK</sequence>
<dbReference type="InterPro" id="IPR011032">
    <property type="entry name" value="GroES-like_sf"/>
</dbReference>
<dbReference type="Pfam" id="PF08240">
    <property type="entry name" value="ADH_N"/>
    <property type="match status" value="1"/>
</dbReference>
<dbReference type="SUPFAM" id="SSF51735">
    <property type="entry name" value="NAD(P)-binding Rossmann-fold domains"/>
    <property type="match status" value="1"/>
</dbReference>
<evidence type="ECO:0000313" key="9">
    <source>
        <dbReference type="Proteomes" id="UP001596113"/>
    </source>
</evidence>
<feature type="domain" description="Alcohol dehydrogenase-like C-terminal" evidence="6">
    <location>
        <begin position="169"/>
        <end position="271"/>
    </location>
</feature>
<dbReference type="SUPFAM" id="SSF50129">
    <property type="entry name" value="GroES-like"/>
    <property type="match status" value="1"/>
</dbReference>
<keyword evidence="5" id="KW-0560">Oxidoreductase</keyword>
<gene>
    <name evidence="8" type="ORF">ACFPOF_11635</name>
</gene>
<evidence type="ECO:0000313" key="8">
    <source>
        <dbReference type="EMBL" id="MFC5403382.1"/>
    </source>
</evidence>
<organism evidence="8 9">
    <name type="scientific">Cohnella soli</name>
    <dbReference type="NCBI Taxonomy" id="425005"/>
    <lineage>
        <taxon>Bacteria</taxon>
        <taxon>Bacillati</taxon>
        <taxon>Bacillota</taxon>
        <taxon>Bacilli</taxon>
        <taxon>Bacillales</taxon>
        <taxon>Paenibacillaceae</taxon>
        <taxon>Cohnella</taxon>
    </lineage>
</organism>
<dbReference type="Gene3D" id="3.40.50.720">
    <property type="entry name" value="NAD(P)-binding Rossmann-like Domain"/>
    <property type="match status" value="1"/>
</dbReference>
<dbReference type="EMBL" id="JBHSMI010000023">
    <property type="protein sequence ID" value="MFC5403382.1"/>
    <property type="molecule type" value="Genomic_DNA"/>
</dbReference>
<dbReference type="Gene3D" id="3.90.180.10">
    <property type="entry name" value="Medium-chain alcohol dehydrogenases, catalytic domain"/>
    <property type="match status" value="2"/>
</dbReference>
<accession>A0ABW0HTE9</accession>
<dbReference type="PANTHER" id="PTHR43350:SF17">
    <property type="entry name" value="NAD-DEPENDENT ALCOHOL DEHYDROGENASE"/>
    <property type="match status" value="1"/>
</dbReference>
<dbReference type="PANTHER" id="PTHR43350">
    <property type="entry name" value="NAD-DEPENDENT ALCOHOL DEHYDROGENASE"/>
    <property type="match status" value="1"/>
</dbReference>
<evidence type="ECO:0000256" key="5">
    <source>
        <dbReference type="ARBA" id="ARBA00023002"/>
    </source>
</evidence>
<feature type="domain" description="Alcohol dehydrogenase-like N-terminal" evidence="7">
    <location>
        <begin position="26"/>
        <end position="127"/>
    </location>
</feature>
<comment type="cofactor">
    <cofactor evidence="1">
        <name>Zn(2+)</name>
        <dbReference type="ChEBI" id="CHEBI:29105"/>
    </cofactor>
</comment>